<evidence type="ECO:0000256" key="2">
    <source>
        <dbReference type="ARBA" id="ARBA00022473"/>
    </source>
</evidence>
<keyword evidence="3" id="KW-0539">Nucleus</keyword>
<reference evidence="6 7" key="1">
    <citation type="journal article" date="2024" name="Nat. Commun.">
        <title>Phylogenomics reveals the evolutionary origins of lichenization in chlorophyte algae.</title>
        <authorList>
            <person name="Puginier C."/>
            <person name="Libourel C."/>
            <person name="Otte J."/>
            <person name="Skaloud P."/>
            <person name="Haon M."/>
            <person name="Grisel S."/>
            <person name="Petersen M."/>
            <person name="Berrin J.G."/>
            <person name="Delaux P.M."/>
            <person name="Dal Grande F."/>
            <person name="Keller J."/>
        </authorList>
    </citation>
    <scope>NUCLEOTIDE SEQUENCE [LARGE SCALE GENOMIC DNA]</scope>
    <source>
        <strain evidence="6 7">SAG 216-7</strain>
    </source>
</reference>
<comment type="caution">
    <text evidence="6">The sequence shown here is derived from an EMBL/GenBank/DDBJ whole genome shotgun (WGS) entry which is preliminary data.</text>
</comment>
<dbReference type="PANTHER" id="PTHR12972">
    <property type="entry name" value="DOWNSTREAM NEIGHBOR OF SON"/>
    <property type="match status" value="1"/>
</dbReference>
<evidence type="ECO:0000256" key="3">
    <source>
        <dbReference type="ARBA" id="ARBA00023242"/>
    </source>
</evidence>
<evidence type="ECO:0000256" key="4">
    <source>
        <dbReference type="ARBA" id="ARBA00025806"/>
    </source>
</evidence>
<dbReference type="PANTHER" id="PTHR12972:SF0">
    <property type="entry name" value="PROTEIN DOWNSTREAM NEIGHBOR OF SON"/>
    <property type="match status" value="1"/>
</dbReference>
<dbReference type="EMBL" id="JALJOT010000006">
    <property type="protein sequence ID" value="KAK9909801.1"/>
    <property type="molecule type" value="Genomic_DNA"/>
</dbReference>
<proteinExistence type="inferred from homology"/>
<dbReference type="Proteomes" id="UP001491310">
    <property type="component" value="Unassembled WGS sequence"/>
</dbReference>
<keyword evidence="2" id="KW-0217">Developmental protein</keyword>
<gene>
    <name evidence="6" type="ORF">WJX75_007600</name>
</gene>
<feature type="compositionally biased region" description="Polar residues" evidence="5">
    <location>
        <begin position="108"/>
        <end position="117"/>
    </location>
</feature>
<organism evidence="6 7">
    <name type="scientific">Coccomyxa subellipsoidea</name>
    <dbReference type="NCBI Taxonomy" id="248742"/>
    <lineage>
        <taxon>Eukaryota</taxon>
        <taxon>Viridiplantae</taxon>
        <taxon>Chlorophyta</taxon>
        <taxon>core chlorophytes</taxon>
        <taxon>Trebouxiophyceae</taxon>
        <taxon>Trebouxiophyceae incertae sedis</taxon>
        <taxon>Coccomyxaceae</taxon>
        <taxon>Coccomyxa</taxon>
    </lineage>
</organism>
<evidence type="ECO:0008006" key="8">
    <source>
        <dbReference type="Google" id="ProtNLM"/>
    </source>
</evidence>
<feature type="compositionally biased region" description="Polar residues" evidence="5">
    <location>
        <begin position="41"/>
        <end position="51"/>
    </location>
</feature>
<feature type="region of interest" description="Disordered" evidence="5">
    <location>
        <begin position="41"/>
        <end position="62"/>
    </location>
</feature>
<comment type="subcellular location">
    <subcellularLocation>
        <location evidence="1">Nucleus</location>
    </subcellularLocation>
</comment>
<feature type="region of interest" description="Disordered" evidence="5">
    <location>
        <begin position="96"/>
        <end position="133"/>
    </location>
</feature>
<evidence type="ECO:0000256" key="1">
    <source>
        <dbReference type="ARBA" id="ARBA00004123"/>
    </source>
</evidence>
<accession>A0ABR2YT81</accession>
<evidence type="ECO:0000313" key="7">
    <source>
        <dbReference type="Proteomes" id="UP001491310"/>
    </source>
</evidence>
<feature type="region of interest" description="Disordered" evidence="5">
    <location>
        <begin position="1"/>
        <end position="26"/>
    </location>
</feature>
<evidence type="ECO:0000313" key="6">
    <source>
        <dbReference type="EMBL" id="KAK9909801.1"/>
    </source>
</evidence>
<comment type="similarity">
    <text evidence="4">Belongs to the DONSON family.</text>
</comment>
<evidence type="ECO:0000256" key="5">
    <source>
        <dbReference type="SAM" id="MobiDB-lite"/>
    </source>
</evidence>
<sequence>MIEGVGAGDEAQEKWSSPFQELRNSRPTDFTCLREIMEQDASTATAAQQGSFARPPGQPATNRSIVVTFDDIATRRTEAPTDKSRYHSTIHEIIQTRSILPSDDNKSSHAIQRQASHAGQPAAPRQDFSDLASPPMDWSLKSRALFMSLQPFSVCREAFMAPSSVAFDTLSSFAHGSQPGPSCQERLQYALMTWQHPESSLPAAAVSTLTGAQAAQGLLDARKAAWQEAFRSIFMALRSGACSAFYLITAQGAKRPFVAFFGGAGTGGRPHMHAWVSRSTHGARERMRAAPCGLDFSTPLAPRAQAEAAAAKDERIQAELLEIGQKKAPMSAAGIDGKPASLLFFDGASRVHGLFEHLMSEAATSAEHVDMPLLMSPVPFLGASIQQLQPQLLPPVETQTAPAASCQGGHRMEVRGLLPPWVLDRLYAVLCDSQSGQFKALLDTDPLTTAFNLAVAAETAPSDQQECKAEGGALDQDEAERWQAPADGLASWVIREIVCKSTLYSLRLEKTSS</sequence>
<dbReference type="InterPro" id="IPR024861">
    <property type="entry name" value="Donson"/>
</dbReference>
<name>A0ABR2YT81_9CHLO</name>
<protein>
    <recommendedName>
        <fullName evidence="8">TLDc domain-containing protein</fullName>
    </recommendedName>
</protein>
<keyword evidence="7" id="KW-1185">Reference proteome</keyword>